<dbReference type="GO" id="GO:0005634">
    <property type="term" value="C:nucleus"/>
    <property type="evidence" value="ECO:0007669"/>
    <property type="project" value="TreeGrafter"/>
</dbReference>
<reference evidence="2" key="1">
    <citation type="submission" date="2021-11" db="EMBL/GenBank/DDBJ databases">
        <authorList>
            <person name="Herlambang A."/>
            <person name="Guo Y."/>
            <person name="Takashima Y."/>
            <person name="Nishizawa T."/>
        </authorList>
    </citation>
    <scope>NUCLEOTIDE SEQUENCE</scope>
    <source>
        <strain evidence="2">E1425</strain>
    </source>
</reference>
<sequence>MSATRENQGNDKKVQFMVADADLDVDLHDLSEGLDGGQPEEKPDYYDPVYFDSDSYEEDSDDEKPDADEEDYDKRAGLSASTDKGKGKVGDMSEITAGLQQTSLQASDGSKKSKKQPTISNEELLYDPDEDDRDEQWLIKKIAANRPPGCKPEDIWTDAILSCPMCLTQLCFDCQQHEDYQHQFRAMFVENCRTIDNEVLRFPKEAAAKRRGGKKTKSATVDSSSISLDPSISGANAAPQNFKPSADDDEDMAYNPVVCGICSTKVALVDQDEVYHFFNVIPTGV</sequence>
<feature type="region of interest" description="Disordered" evidence="1">
    <location>
        <begin position="210"/>
        <end position="246"/>
    </location>
</feature>
<dbReference type="Proteomes" id="UP000827284">
    <property type="component" value="Unassembled WGS sequence"/>
</dbReference>
<proteinExistence type="predicted"/>
<feature type="compositionally biased region" description="Low complexity" evidence="1">
    <location>
        <begin position="218"/>
        <end position="233"/>
    </location>
</feature>
<gene>
    <name evidence="2" type="ORF">EMPS_01708</name>
</gene>
<evidence type="ECO:0000313" key="3">
    <source>
        <dbReference type="Proteomes" id="UP000827284"/>
    </source>
</evidence>
<dbReference type="InterPro" id="IPR019370">
    <property type="entry name" value="E2F-assoc_phosphoprotein"/>
</dbReference>
<reference evidence="2" key="2">
    <citation type="journal article" date="2022" name="Microbiol. Resour. Announc.">
        <title>Whole-Genome Sequence of Entomortierella parvispora E1425, a Mucoromycotan Fungus Associated with Burkholderiaceae-Related Endosymbiotic Bacteria.</title>
        <authorList>
            <person name="Herlambang A."/>
            <person name="Guo Y."/>
            <person name="Takashima Y."/>
            <person name="Narisawa K."/>
            <person name="Ohta H."/>
            <person name="Nishizawa T."/>
        </authorList>
    </citation>
    <scope>NUCLEOTIDE SEQUENCE</scope>
    <source>
        <strain evidence="2">E1425</strain>
    </source>
</reference>
<dbReference type="OrthoDB" id="122464at2759"/>
<evidence type="ECO:0000313" key="2">
    <source>
        <dbReference type="EMBL" id="GJJ69362.1"/>
    </source>
</evidence>
<keyword evidence="3" id="KW-1185">Reference proteome</keyword>
<dbReference type="EMBL" id="BQFW01000002">
    <property type="protein sequence ID" value="GJJ69362.1"/>
    <property type="molecule type" value="Genomic_DNA"/>
</dbReference>
<protein>
    <recommendedName>
        <fullName evidence="4">E2F-associated phosphoprotein</fullName>
    </recommendedName>
</protein>
<dbReference type="Pfam" id="PF10238">
    <property type="entry name" value="Eapp_C"/>
    <property type="match status" value="1"/>
</dbReference>
<dbReference type="AlphaFoldDB" id="A0A9P3H428"/>
<organism evidence="2 3">
    <name type="scientific">Entomortierella parvispora</name>
    <dbReference type="NCBI Taxonomy" id="205924"/>
    <lineage>
        <taxon>Eukaryota</taxon>
        <taxon>Fungi</taxon>
        <taxon>Fungi incertae sedis</taxon>
        <taxon>Mucoromycota</taxon>
        <taxon>Mortierellomycotina</taxon>
        <taxon>Mortierellomycetes</taxon>
        <taxon>Mortierellales</taxon>
        <taxon>Mortierellaceae</taxon>
        <taxon>Entomortierella</taxon>
    </lineage>
</organism>
<dbReference type="PANTHER" id="PTHR15967:SF0">
    <property type="entry name" value="E2F-ASSOCIATED PHOSPHOPROTEIN"/>
    <property type="match status" value="1"/>
</dbReference>
<evidence type="ECO:0008006" key="4">
    <source>
        <dbReference type="Google" id="ProtNLM"/>
    </source>
</evidence>
<name>A0A9P3H428_9FUNG</name>
<feature type="compositionally biased region" description="Acidic residues" evidence="1">
    <location>
        <begin position="54"/>
        <end position="71"/>
    </location>
</feature>
<comment type="caution">
    <text evidence="2">The sequence shown here is derived from an EMBL/GenBank/DDBJ whole genome shotgun (WGS) entry which is preliminary data.</text>
</comment>
<feature type="region of interest" description="Disordered" evidence="1">
    <location>
        <begin position="29"/>
        <end position="129"/>
    </location>
</feature>
<accession>A0A9P3H428</accession>
<feature type="compositionally biased region" description="Polar residues" evidence="1">
    <location>
        <begin position="98"/>
        <end position="108"/>
    </location>
</feature>
<evidence type="ECO:0000256" key="1">
    <source>
        <dbReference type="SAM" id="MobiDB-lite"/>
    </source>
</evidence>
<dbReference type="PANTHER" id="PTHR15967">
    <property type="entry name" value="E2F-ASSOCIATED PHOSPHOPROTEIN"/>
    <property type="match status" value="1"/>
</dbReference>